<evidence type="ECO:0000313" key="1">
    <source>
        <dbReference type="EMBL" id="MCC9294251.1"/>
    </source>
</evidence>
<protein>
    <submittedName>
        <fullName evidence="1">Uncharacterized protein</fullName>
    </submittedName>
</protein>
<name>A0ABS8N362_9CLOT</name>
<organism evidence="1 2">
    <name type="scientific">Clostridium aromativorans</name>
    <dbReference type="NCBI Taxonomy" id="2836848"/>
    <lineage>
        <taxon>Bacteria</taxon>
        <taxon>Bacillati</taxon>
        <taxon>Bacillota</taxon>
        <taxon>Clostridia</taxon>
        <taxon>Eubacteriales</taxon>
        <taxon>Clostridiaceae</taxon>
        <taxon>Clostridium</taxon>
    </lineage>
</organism>
<evidence type="ECO:0000313" key="2">
    <source>
        <dbReference type="Proteomes" id="UP001165422"/>
    </source>
</evidence>
<dbReference type="EMBL" id="JAJJPB010000004">
    <property type="protein sequence ID" value="MCC9294251.1"/>
    <property type="molecule type" value="Genomic_DNA"/>
</dbReference>
<sequence length="51" mass="6053">MEDEVKYLIGNLSTACNKIEENKITEQKIFTLKNEYNKKITGEDERVDRIF</sequence>
<gene>
    <name evidence="1" type="ORF">LN736_05115</name>
</gene>
<proteinExistence type="predicted"/>
<keyword evidence="2" id="KW-1185">Reference proteome</keyword>
<comment type="caution">
    <text evidence="1">The sequence shown here is derived from an EMBL/GenBank/DDBJ whole genome shotgun (WGS) entry which is preliminary data.</text>
</comment>
<reference evidence="1" key="1">
    <citation type="submission" date="2021-11" db="EMBL/GenBank/DDBJ databases">
        <authorList>
            <person name="Qingchun L."/>
            <person name="Dong Z."/>
            <person name="Zongwei Q."/>
            <person name="Jia Z."/>
            <person name="Duotao L."/>
        </authorList>
    </citation>
    <scope>NUCLEOTIDE SEQUENCE</scope>
    <source>
        <strain evidence="1">WLY-B-L2</strain>
    </source>
</reference>
<dbReference type="RefSeq" id="WP_229981112.1">
    <property type="nucleotide sequence ID" value="NZ_JAJJPB010000004.1"/>
</dbReference>
<accession>A0ABS8N362</accession>
<dbReference type="Proteomes" id="UP001165422">
    <property type="component" value="Unassembled WGS sequence"/>
</dbReference>